<evidence type="ECO:0000256" key="3">
    <source>
        <dbReference type="ARBA" id="ARBA00020422"/>
    </source>
</evidence>
<evidence type="ECO:0000313" key="7">
    <source>
        <dbReference type="EMBL" id="GAA4417584.1"/>
    </source>
</evidence>
<evidence type="ECO:0000256" key="5">
    <source>
        <dbReference type="ARBA" id="ARBA00022683"/>
    </source>
</evidence>
<keyword evidence="8" id="KW-1185">Reference proteome</keyword>
<dbReference type="Proteomes" id="UP001500622">
    <property type="component" value="Unassembled WGS sequence"/>
</dbReference>
<protein>
    <recommendedName>
        <fullName evidence="3">Phosphocarrier protein HPr</fullName>
    </recommendedName>
</protein>
<dbReference type="CDD" id="cd00367">
    <property type="entry name" value="PTS-HPr_like"/>
    <property type="match status" value="1"/>
</dbReference>
<comment type="function">
    <text evidence="1">General (non sugar-specific) component of the phosphoenolpyruvate-dependent sugar phosphotransferase system (sugar PTS). This major carbohydrate active-transport system catalyzes the phosphorylation of incoming sugar substrates concomitantly with their translocation across the cell membrane. The phosphoryl group from phosphoenolpyruvate (PEP) is transferred to the phosphoryl carrier protein HPr by enzyme I. Phospho-HPr then transfers it to the PTS EIIA domain.</text>
</comment>
<feature type="domain" description="HPr" evidence="6">
    <location>
        <begin position="1"/>
        <end position="88"/>
    </location>
</feature>
<gene>
    <name evidence="7" type="ORF">GCM10023169_06210</name>
</gene>
<dbReference type="NCBIfam" id="TIGR01003">
    <property type="entry name" value="PTS_HPr_family"/>
    <property type="match status" value="1"/>
</dbReference>
<evidence type="ECO:0000256" key="1">
    <source>
        <dbReference type="ARBA" id="ARBA00003681"/>
    </source>
</evidence>
<evidence type="ECO:0000259" key="6">
    <source>
        <dbReference type="PROSITE" id="PS51350"/>
    </source>
</evidence>
<dbReference type="PROSITE" id="PS51350">
    <property type="entry name" value="PTS_HPR_DOM"/>
    <property type="match status" value="1"/>
</dbReference>
<reference evidence="8" key="1">
    <citation type="journal article" date="2019" name="Int. J. Syst. Evol. Microbiol.">
        <title>The Global Catalogue of Microorganisms (GCM) 10K type strain sequencing project: providing services to taxonomists for standard genome sequencing and annotation.</title>
        <authorList>
            <consortium name="The Broad Institute Genomics Platform"/>
            <consortium name="The Broad Institute Genome Sequencing Center for Infectious Disease"/>
            <person name="Wu L."/>
            <person name="Ma J."/>
        </authorList>
    </citation>
    <scope>NUCLEOTIDE SEQUENCE [LARGE SCALE GENOMIC DNA]</scope>
    <source>
        <strain evidence="8">JCM 17810</strain>
    </source>
</reference>
<evidence type="ECO:0000256" key="4">
    <source>
        <dbReference type="ARBA" id="ARBA00022490"/>
    </source>
</evidence>
<dbReference type="PRINTS" id="PR00107">
    <property type="entry name" value="PHOSPHOCPHPR"/>
</dbReference>
<sequence>MAQRSAVVASKVGLHARPAAVFSKAAAESGIPVKISKRGAEPVDAGSVLAVMTLGADQGDEVTLTAEGADAEKVLDELAELISKDLDT</sequence>
<dbReference type="InterPro" id="IPR035895">
    <property type="entry name" value="HPr-like_sf"/>
</dbReference>
<name>A0ABP8KXI2_9MICO</name>
<accession>A0ABP8KXI2</accession>
<dbReference type="Gene3D" id="3.30.1340.10">
    <property type="entry name" value="HPr-like"/>
    <property type="match status" value="1"/>
</dbReference>
<dbReference type="PANTHER" id="PTHR33705">
    <property type="entry name" value="PHOSPHOCARRIER PROTEIN HPR"/>
    <property type="match status" value="1"/>
</dbReference>
<dbReference type="InterPro" id="IPR050399">
    <property type="entry name" value="HPr"/>
</dbReference>
<dbReference type="SUPFAM" id="SSF55594">
    <property type="entry name" value="HPr-like"/>
    <property type="match status" value="1"/>
</dbReference>
<comment type="caution">
    <text evidence="7">The sequence shown here is derived from an EMBL/GenBank/DDBJ whole genome shotgun (WGS) entry which is preliminary data.</text>
</comment>
<dbReference type="InterPro" id="IPR001020">
    <property type="entry name" value="PTS_HPr_His_P_site"/>
</dbReference>
<dbReference type="PANTHER" id="PTHR33705:SF2">
    <property type="entry name" value="PHOSPHOCARRIER PROTEIN NPR"/>
    <property type="match status" value="1"/>
</dbReference>
<dbReference type="InterPro" id="IPR000032">
    <property type="entry name" value="HPr-like"/>
</dbReference>
<comment type="subcellular location">
    <subcellularLocation>
        <location evidence="2">Cytoplasm</location>
    </subcellularLocation>
</comment>
<keyword evidence="5" id="KW-0598">Phosphotransferase system</keyword>
<organism evidence="7 8">
    <name type="scientific">Georgenia halophila</name>
    <dbReference type="NCBI Taxonomy" id="620889"/>
    <lineage>
        <taxon>Bacteria</taxon>
        <taxon>Bacillati</taxon>
        <taxon>Actinomycetota</taxon>
        <taxon>Actinomycetes</taxon>
        <taxon>Micrococcales</taxon>
        <taxon>Bogoriellaceae</taxon>
        <taxon>Georgenia</taxon>
    </lineage>
</organism>
<dbReference type="PROSITE" id="PS00369">
    <property type="entry name" value="PTS_HPR_HIS"/>
    <property type="match status" value="1"/>
</dbReference>
<evidence type="ECO:0000313" key="8">
    <source>
        <dbReference type="Proteomes" id="UP001500622"/>
    </source>
</evidence>
<proteinExistence type="predicted"/>
<dbReference type="RefSeq" id="WP_345215023.1">
    <property type="nucleotide sequence ID" value="NZ_BAABGN010000002.1"/>
</dbReference>
<evidence type="ECO:0000256" key="2">
    <source>
        <dbReference type="ARBA" id="ARBA00004496"/>
    </source>
</evidence>
<keyword evidence="4" id="KW-0963">Cytoplasm</keyword>
<dbReference type="EMBL" id="BAABGN010000002">
    <property type="protein sequence ID" value="GAA4417584.1"/>
    <property type="molecule type" value="Genomic_DNA"/>
</dbReference>
<dbReference type="Pfam" id="PF00381">
    <property type="entry name" value="PTS-HPr"/>
    <property type="match status" value="1"/>
</dbReference>